<comment type="similarity">
    <text evidence="7 8">Belongs to the SelA family.</text>
</comment>
<proteinExistence type="inferred from homology"/>
<dbReference type="Proteomes" id="UP000295244">
    <property type="component" value="Unassembled WGS sequence"/>
</dbReference>
<evidence type="ECO:0000313" key="12">
    <source>
        <dbReference type="Proteomes" id="UP000295244"/>
    </source>
</evidence>
<dbReference type="EMBL" id="SKBU01000006">
    <property type="protein sequence ID" value="TCJ19916.1"/>
    <property type="molecule type" value="Genomic_DNA"/>
</dbReference>
<name>A0A4R1BRH0_9ACTN</name>
<dbReference type="GO" id="GO:0005737">
    <property type="term" value="C:cytoplasm"/>
    <property type="evidence" value="ECO:0007669"/>
    <property type="project" value="UniProtKB-SubCell"/>
</dbReference>
<dbReference type="Gene3D" id="3.40.640.10">
    <property type="entry name" value="Type I PLP-dependent aspartate aminotransferase-like (Major domain)"/>
    <property type="match status" value="1"/>
</dbReference>
<comment type="subcellular location">
    <subcellularLocation>
        <location evidence="8">Cytoplasm</location>
    </subcellularLocation>
</comment>
<comment type="cofactor">
    <cofactor evidence="1 8 9">
        <name>pyridoxal 5'-phosphate</name>
        <dbReference type="ChEBI" id="CHEBI:597326"/>
    </cofactor>
</comment>
<dbReference type="EC" id="2.9.1.1" evidence="8"/>
<accession>A0A4R1BRH0</accession>
<feature type="domain" description="L-seryl-tRNA selenium transferase N-terminal" evidence="10">
    <location>
        <begin position="25"/>
        <end position="64"/>
    </location>
</feature>
<dbReference type="InterPro" id="IPR025862">
    <property type="entry name" value="SelA_trans_N_dom"/>
</dbReference>
<protein>
    <recommendedName>
        <fullName evidence="8">L-seryl-tRNA(Sec) selenium transferase</fullName>
        <ecNumber evidence="8">2.9.1.1</ecNumber>
    </recommendedName>
    <alternativeName>
        <fullName evidence="8">Selenocysteine synthase</fullName>
        <shortName evidence="8">Sec synthase</shortName>
    </alternativeName>
    <alternativeName>
        <fullName evidence="8">Selenocysteinyl-tRNA(Sec) synthase</fullName>
    </alternativeName>
</protein>
<dbReference type="AlphaFoldDB" id="A0A4R1BRH0"/>
<dbReference type="HAMAP" id="MF_00423">
    <property type="entry name" value="SelA"/>
    <property type="match status" value="1"/>
</dbReference>
<dbReference type="PANTHER" id="PTHR32328">
    <property type="entry name" value="L-SERYL-TRNA(SEC) SELENIUM TRANSFERASE"/>
    <property type="match status" value="1"/>
</dbReference>
<evidence type="ECO:0000256" key="2">
    <source>
        <dbReference type="ARBA" id="ARBA00022490"/>
    </source>
</evidence>
<comment type="catalytic activity">
    <reaction evidence="8">
        <text>L-seryl-tRNA(Sec) + selenophosphate + H(+) = L-selenocysteinyl-tRNA(Sec) + phosphate</text>
        <dbReference type="Rhea" id="RHEA:22728"/>
        <dbReference type="Rhea" id="RHEA-COMP:9742"/>
        <dbReference type="Rhea" id="RHEA-COMP:9743"/>
        <dbReference type="ChEBI" id="CHEBI:15378"/>
        <dbReference type="ChEBI" id="CHEBI:16144"/>
        <dbReference type="ChEBI" id="CHEBI:43474"/>
        <dbReference type="ChEBI" id="CHEBI:78533"/>
        <dbReference type="ChEBI" id="CHEBI:78573"/>
        <dbReference type="EC" id="2.9.1.1"/>
    </reaction>
</comment>
<dbReference type="SUPFAM" id="SSF53383">
    <property type="entry name" value="PLP-dependent transferases"/>
    <property type="match status" value="1"/>
</dbReference>
<evidence type="ECO:0000256" key="8">
    <source>
        <dbReference type="HAMAP-Rule" id="MF_00423"/>
    </source>
</evidence>
<evidence type="ECO:0000256" key="5">
    <source>
        <dbReference type="ARBA" id="ARBA00022917"/>
    </source>
</evidence>
<keyword evidence="12" id="KW-1185">Reference proteome</keyword>
<evidence type="ECO:0000256" key="7">
    <source>
        <dbReference type="ARBA" id="ARBA00044507"/>
    </source>
</evidence>
<keyword evidence="3 8" id="KW-0808">Transferase</keyword>
<dbReference type="InterPro" id="IPR018319">
    <property type="entry name" value="SelA-like"/>
</dbReference>
<evidence type="ECO:0000256" key="4">
    <source>
        <dbReference type="ARBA" id="ARBA00022898"/>
    </source>
</evidence>
<dbReference type="OrthoDB" id="9787096at2"/>
<dbReference type="Gene3D" id="3.90.1150.180">
    <property type="match status" value="1"/>
</dbReference>
<dbReference type="NCBIfam" id="TIGR00474">
    <property type="entry name" value="selA"/>
    <property type="match status" value="1"/>
</dbReference>
<evidence type="ECO:0000256" key="9">
    <source>
        <dbReference type="PIRSR" id="PIRSR618319-50"/>
    </source>
</evidence>
<evidence type="ECO:0000256" key="3">
    <source>
        <dbReference type="ARBA" id="ARBA00022679"/>
    </source>
</evidence>
<dbReference type="Pfam" id="PF12390">
    <property type="entry name" value="Se-cys_synth_N"/>
    <property type="match status" value="1"/>
</dbReference>
<evidence type="ECO:0000256" key="1">
    <source>
        <dbReference type="ARBA" id="ARBA00001933"/>
    </source>
</evidence>
<evidence type="ECO:0000259" key="10">
    <source>
        <dbReference type="Pfam" id="PF12390"/>
    </source>
</evidence>
<dbReference type="InterPro" id="IPR004534">
    <property type="entry name" value="SelA_trans"/>
</dbReference>
<feature type="modified residue" description="N6-(pyridoxal phosphate)lysine" evidence="8 9">
    <location>
        <position position="301"/>
    </location>
</feature>
<reference evidence="11 12" key="1">
    <citation type="submission" date="2019-03" db="EMBL/GenBank/DDBJ databases">
        <title>Whole genome sequence of a novel Rubrobacter taiwanensis strain, isolated from Yellowstone National Park.</title>
        <authorList>
            <person name="Freed S."/>
            <person name="Ramaley R.F."/>
            <person name="Kyndt J.A."/>
        </authorList>
    </citation>
    <scope>NUCLEOTIDE SEQUENCE [LARGE SCALE GENOMIC DNA]</scope>
    <source>
        <strain evidence="11 12">Yellowstone</strain>
    </source>
</reference>
<evidence type="ECO:0000313" key="11">
    <source>
        <dbReference type="EMBL" id="TCJ19916.1"/>
    </source>
</evidence>
<dbReference type="GO" id="GO:0004125">
    <property type="term" value="F:L-seryl-tRNA(Sec) selenium transferase activity"/>
    <property type="evidence" value="ECO:0007669"/>
    <property type="project" value="UniProtKB-UniRule"/>
</dbReference>
<dbReference type="UniPathway" id="UPA00906">
    <property type="reaction ID" value="UER00896"/>
</dbReference>
<organism evidence="11 12">
    <name type="scientific">Rubrobacter taiwanensis</name>
    <dbReference type="NCBI Taxonomy" id="185139"/>
    <lineage>
        <taxon>Bacteria</taxon>
        <taxon>Bacillati</taxon>
        <taxon>Actinomycetota</taxon>
        <taxon>Rubrobacteria</taxon>
        <taxon>Rubrobacterales</taxon>
        <taxon>Rubrobacteraceae</taxon>
        <taxon>Rubrobacter</taxon>
    </lineage>
</organism>
<dbReference type="GO" id="GO:0001717">
    <property type="term" value="P:conversion of seryl-tRNAsec to selenocys-tRNAsec"/>
    <property type="evidence" value="ECO:0007669"/>
    <property type="project" value="UniProtKB-UniRule"/>
</dbReference>
<comment type="pathway">
    <text evidence="8">Aminoacyl-tRNA biosynthesis; selenocysteinyl-tRNA(Sec) biosynthesis; selenocysteinyl-tRNA(Sec) from L-seryl-tRNA(Sec) (bacterial route): step 1/1.</text>
</comment>
<dbReference type="InterPro" id="IPR015421">
    <property type="entry name" value="PyrdxlP-dep_Trfase_major"/>
</dbReference>
<keyword evidence="6 8" id="KW-0711">Selenium</keyword>
<evidence type="ECO:0000256" key="6">
    <source>
        <dbReference type="ARBA" id="ARBA00023266"/>
    </source>
</evidence>
<sequence length="466" mass="49006">MYHSSLPLTLRGRYILSTVDVREKLRVLPGVDTVLRDPAAAGLVQSLGRPRAVEAVRAAVEALRRGILSGERPDVSPAAVVELARELAAAERPGLRRVINATGVVLHTNLGRAPLADAAARAAAEVSRRYSNLEYDLKAGRRGSRYAHAVGLLRILTGAEDALVLNNCAAATLLALAAVAAGGEVPVSRGQLIEIGGGFRIPEILELSGAKLREVGTTNRTRLADYERAIGEETRAVLWVHSSNFATVGFTESAGIRELASLGAPVIADLGSGALVPVADEPQVPEAVAAGAAVVTFSGDKLLGGPQAGVAVGQTEYIDRMRRHPLARALRPDKLCLAALEATLRLYADPERARREVPALRMLHTGPEELEERARKLAARVAAAAPELEVSVVPSTGRSGGGTLPLHEVPSRAVRLAGRPPEELAAALRAAEPPVIGRIREDALLLDVLTLLPGEDELVAEALDAG</sequence>
<dbReference type="PANTHER" id="PTHR32328:SF0">
    <property type="entry name" value="L-SERYL-TRNA(SEC) SELENIUM TRANSFERASE"/>
    <property type="match status" value="1"/>
</dbReference>
<comment type="function">
    <text evidence="8">Converts seryl-tRNA(Sec) to selenocysteinyl-tRNA(Sec) required for selenoprotein biosynthesis.</text>
</comment>
<keyword evidence="5 8" id="KW-0648">Protein biosynthesis</keyword>
<keyword evidence="2 8" id="KW-0963">Cytoplasm</keyword>
<gene>
    <name evidence="8" type="primary">selA</name>
    <name evidence="11" type="ORF">E0L93_02885</name>
</gene>
<comment type="caution">
    <text evidence="11">The sequence shown here is derived from an EMBL/GenBank/DDBJ whole genome shotgun (WGS) entry which is preliminary data.</text>
</comment>
<dbReference type="InterPro" id="IPR015424">
    <property type="entry name" value="PyrdxlP-dep_Trfase"/>
</dbReference>
<keyword evidence="4 8" id="KW-0663">Pyridoxal phosphate</keyword>
<dbReference type="Pfam" id="PF03841">
    <property type="entry name" value="SelA"/>
    <property type="match status" value="1"/>
</dbReference>
<dbReference type="GO" id="GO:0001514">
    <property type="term" value="P:selenocysteine incorporation"/>
    <property type="evidence" value="ECO:0007669"/>
    <property type="project" value="UniProtKB-UniRule"/>
</dbReference>